<evidence type="ECO:0000256" key="1">
    <source>
        <dbReference type="ARBA" id="ARBA00010568"/>
    </source>
</evidence>
<feature type="compositionally biased region" description="Polar residues" evidence="2">
    <location>
        <begin position="50"/>
        <end position="63"/>
    </location>
</feature>
<sequence length="307" mass="34412">MDSDSDFYGDEETVSALKDRVNDFDVVGWWHRQNNMTDNYPKPSIKREQQTQQTISAPVNNTRIKPLYDPHQGAPGARRPSETIPDFLSRLPPSTSDWEPGFDWIWIANPYHPPPELEPALAQFRHAAEERLGLFAEFEKMATLTAGRDTGVTVKALAALRQDVAKERRETVSDLRELADACNVVTGKWMLFPPPGEVDAVWACVAAATAEGELGTAAKVETRSRADKERLVCVYTKDCREKEDVARVLIQMRELGLVKPGGKQIYYKSDAWTELGIYGGNKWGIGASMYSSNEIFGYTKLVVSRRA</sequence>
<dbReference type="Gene3D" id="3.30.760.10">
    <property type="entry name" value="RNA Cap, Translation Initiation Factor Eif4e"/>
    <property type="match status" value="1"/>
</dbReference>
<keyword evidence="4" id="KW-1185">Reference proteome</keyword>
<protein>
    <recommendedName>
        <fullName evidence="5">DUF1917-domain-containing protein</fullName>
    </recommendedName>
</protein>
<dbReference type="GeneID" id="87815021"/>
<proteinExistence type="inferred from homology"/>
<evidence type="ECO:0000256" key="2">
    <source>
        <dbReference type="SAM" id="MobiDB-lite"/>
    </source>
</evidence>
<organism evidence="3 4">
    <name type="scientific">Dichotomopilus funicola</name>
    <dbReference type="NCBI Taxonomy" id="1934379"/>
    <lineage>
        <taxon>Eukaryota</taxon>
        <taxon>Fungi</taxon>
        <taxon>Dikarya</taxon>
        <taxon>Ascomycota</taxon>
        <taxon>Pezizomycotina</taxon>
        <taxon>Sordariomycetes</taxon>
        <taxon>Sordariomycetidae</taxon>
        <taxon>Sordariales</taxon>
        <taxon>Chaetomiaceae</taxon>
        <taxon>Dichotomopilus</taxon>
    </lineage>
</organism>
<dbReference type="AlphaFoldDB" id="A0AAN6UVX9"/>
<dbReference type="Proteomes" id="UP001302676">
    <property type="component" value="Unassembled WGS sequence"/>
</dbReference>
<dbReference type="SUPFAM" id="SSF55418">
    <property type="entry name" value="eIF4e-like"/>
    <property type="match status" value="1"/>
</dbReference>
<evidence type="ECO:0008006" key="5">
    <source>
        <dbReference type="Google" id="ProtNLM"/>
    </source>
</evidence>
<feature type="region of interest" description="Disordered" evidence="2">
    <location>
        <begin position="35"/>
        <end position="92"/>
    </location>
</feature>
<name>A0AAN6UVX9_9PEZI</name>
<dbReference type="PANTHER" id="PTHR31977">
    <property type="entry name" value="UPF0696 PROTEIN C11ORF68"/>
    <property type="match status" value="1"/>
</dbReference>
<reference evidence="3" key="2">
    <citation type="submission" date="2023-05" db="EMBL/GenBank/DDBJ databases">
        <authorList>
            <consortium name="Lawrence Berkeley National Laboratory"/>
            <person name="Steindorff A."/>
            <person name="Hensen N."/>
            <person name="Bonometti L."/>
            <person name="Westerberg I."/>
            <person name="Brannstrom I.O."/>
            <person name="Guillou S."/>
            <person name="Cros-Aarteil S."/>
            <person name="Calhoun S."/>
            <person name="Haridas S."/>
            <person name="Kuo A."/>
            <person name="Mondo S."/>
            <person name="Pangilinan J."/>
            <person name="Riley R."/>
            <person name="Labutti K."/>
            <person name="Andreopoulos B."/>
            <person name="Lipzen A."/>
            <person name="Chen C."/>
            <person name="Yanf M."/>
            <person name="Daum C."/>
            <person name="Ng V."/>
            <person name="Clum A."/>
            <person name="Ohm R."/>
            <person name="Martin F."/>
            <person name="Silar P."/>
            <person name="Natvig D."/>
            <person name="Lalanne C."/>
            <person name="Gautier V."/>
            <person name="Ament-Velasquez S.L."/>
            <person name="Kruys A."/>
            <person name="Hutchinson M.I."/>
            <person name="Powell A.J."/>
            <person name="Barry K."/>
            <person name="Miller A.N."/>
            <person name="Grigoriev I.V."/>
            <person name="Debuchy R."/>
            <person name="Gladieux P."/>
            <person name="Thoren M.H."/>
            <person name="Johannesson H."/>
        </authorList>
    </citation>
    <scope>NUCLEOTIDE SEQUENCE</scope>
    <source>
        <strain evidence="3">CBS 141.50</strain>
    </source>
</reference>
<evidence type="ECO:0000313" key="3">
    <source>
        <dbReference type="EMBL" id="KAK4140098.1"/>
    </source>
</evidence>
<dbReference type="PANTHER" id="PTHR31977:SF1">
    <property type="entry name" value="UPF0696 PROTEIN C11ORF68"/>
    <property type="match status" value="1"/>
</dbReference>
<dbReference type="Pfam" id="PF08939">
    <property type="entry name" value="Bles03"/>
    <property type="match status" value="1"/>
</dbReference>
<reference evidence="3" key="1">
    <citation type="journal article" date="2023" name="Mol. Phylogenet. Evol.">
        <title>Genome-scale phylogeny and comparative genomics of the fungal order Sordariales.</title>
        <authorList>
            <person name="Hensen N."/>
            <person name="Bonometti L."/>
            <person name="Westerberg I."/>
            <person name="Brannstrom I.O."/>
            <person name="Guillou S."/>
            <person name="Cros-Aarteil S."/>
            <person name="Calhoun S."/>
            <person name="Haridas S."/>
            <person name="Kuo A."/>
            <person name="Mondo S."/>
            <person name="Pangilinan J."/>
            <person name="Riley R."/>
            <person name="LaButti K."/>
            <person name="Andreopoulos B."/>
            <person name="Lipzen A."/>
            <person name="Chen C."/>
            <person name="Yan M."/>
            <person name="Daum C."/>
            <person name="Ng V."/>
            <person name="Clum A."/>
            <person name="Steindorff A."/>
            <person name="Ohm R.A."/>
            <person name="Martin F."/>
            <person name="Silar P."/>
            <person name="Natvig D.O."/>
            <person name="Lalanne C."/>
            <person name="Gautier V."/>
            <person name="Ament-Velasquez S.L."/>
            <person name="Kruys A."/>
            <person name="Hutchinson M.I."/>
            <person name="Powell A.J."/>
            <person name="Barry K."/>
            <person name="Miller A.N."/>
            <person name="Grigoriev I.V."/>
            <person name="Debuchy R."/>
            <person name="Gladieux P."/>
            <person name="Hiltunen Thoren M."/>
            <person name="Johannesson H."/>
        </authorList>
    </citation>
    <scope>NUCLEOTIDE SEQUENCE</scope>
    <source>
        <strain evidence="3">CBS 141.50</strain>
    </source>
</reference>
<comment type="similarity">
    <text evidence="1">Belongs to the UPF0696 family.</text>
</comment>
<gene>
    <name evidence="3" type="ORF">C8A04DRAFT_15242</name>
</gene>
<dbReference type="RefSeq" id="XP_062633469.1">
    <property type="nucleotide sequence ID" value="XM_062778408.1"/>
</dbReference>
<dbReference type="InterPro" id="IPR023398">
    <property type="entry name" value="TIF_eIF4e-like"/>
</dbReference>
<accession>A0AAN6UVX9</accession>
<comment type="caution">
    <text evidence="3">The sequence shown here is derived from an EMBL/GenBank/DDBJ whole genome shotgun (WGS) entry which is preliminary data.</text>
</comment>
<dbReference type="InterPro" id="IPR015034">
    <property type="entry name" value="Bles03"/>
</dbReference>
<dbReference type="EMBL" id="MU853640">
    <property type="protein sequence ID" value="KAK4140098.1"/>
    <property type="molecule type" value="Genomic_DNA"/>
</dbReference>
<evidence type="ECO:0000313" key="4">
    <source>
        <dbReference type="Proteomes" id="UP001302676"/>
    </source>
</evidence>